<keyword evidence="6 8" id="KW-0482">Metalloprotease</keyword>
<proteinExistence type="inferred from homology"/>
<dbReference type="GO" id="GO:0006508">
    <property type="term" value="P:proteolysis"/>
    <property type="evidence" value="ECO:0007669"/>
    <property type="project" value="UniProtKB-KW"/>
</dbReference>
<keyword evidence="4 8" id="KW-0378">Hydrolase</keyword>
<evidence type="ECO:0000259" key="10">
    <source>
        <dbReference type="Pfam" id="PF01447"/>
    </source>
</evidence>
<feature type="region of interest" description="Disordered" evidence="9">
    <location>
        <begin position="378"/>
        <end position="400"/>
    </location>
</feature>
<dbReference type="InterPro" id="IPR013856">
    <property type="entry name" value="Peptidase_M4_domain"/>
</dbReference>
<dbReference type="PANTHER" id="PTHR43579:SF1">
    <property type="entry name" value="NEUTRAL METALLOPROTEINASE"/>
    <property type="match status" value="1"/>
</dbReference>
<dbReference type="InterPro" id="IPR023612">
    <property type="entry name" value="Peptidase_M4"/>
</dbReference>
<evidence type="ECO:0000259" key="11">
    <source>
        <dbReference type="Pfam" id="PF02868"/>
    </source>
</evidence>
<evidence type="ECO:0000256" key="1">
    <source>
        <dbReference type="ARBA" id="ARBA00009388"/>
    </source>
</evidence>
<keyword evidence="3" id="KW-0479">Metal-binding</keyword>
<dbReference type="PANTHER" id="PTHR43579">
    <property type="match status" value="1"/>
</dbReference>
<accession>A0A5E9FZP2</accession>
<evidence type="ECO:0000256" key="6">
    <source>
        <dbReference type="ARBA" id="ARBA00023049"/>
    </source>
</evidence>
<dbReference type="Pfam" id="PF01447">
    <property type="entry name" value="Peptidase_M4"/>
    <property type="match status" value="1"/>
</dbReference>
<comment type="similarity">
    <text evidence="1 8">Belongs to the peptidase M4 family.</text>
</comment>
<dbReference type="GO" id="GO:0046872">
    <property type="term" value="F:metal ion binding"/>
    <property type="evidence" value="ECO:0007669"/>
    <property type="project" value="UniProtKB-UniRule"/>
</dbReference>
<dbReference type="InterPro" id="IPR052759">
    <property type="entry name" value="Metalloprotease_M4"/>
</dbReference>
<dbReference type="InterPro" id="IPR027268">
    <property type="entry name" value="Peptidase_M4/M1_CTD_sf"/>
</dbReference>
<dbReference type="InterPro" id="IPR001570">
    <property type="entry name" value="Peptidase_M4_C_domain"/>
</dbReference>
<feature type="active site" evidence="7">
    <location>
        <position position="193"/>
    </location>
</feature>
<comment type="function">
    <text evidence="8">Extracellular zinc metalloprotease.</text>
</comment>
<dbReference type="Proteomes" id="UP000199639">
    <property type="component" value="Unassembled WGS sequence"/>
</dbReference>
<evidence type="ECO:0000256" key="9">
    <source>
        <dbReference type="SAM" id="MobiDB-lite"/>
    </source>
</evidence>
<feature type="active site" description="Proton donor" evidence="7">
    <location>
        <position position="294"/>
    </location>
</feature>
<dbReference type="AlphaFoldDB" id="A0A5E9FZP2"/>
<evidence type="ECO:0000256" key="3">
    <source>
        <dbReference type="ARBA" id="ARBA00022723"/>
    </source>
</evidence>
<dbReference type="Gene3D" id="3.10.170.10">
    <property type="match status" value="1"/>
</dbReference>
<reference evidence="12 13" key="1">
    <citation type="submission" date="2016-10" db="EMBL/GenBank/DDBJ databases">
        <authorList>
            <person name="Varghese N."/>
            <person name="Submissions S."/>
        </authorList>
    </citation>
    <scope>NUCLEOTIDE SEQUENCE [LARGE SCALE GENOMIC DNA]</scope>
    <source>
        <strain evidence="12 13">CGMCC 1.11215</strain>
    </source>
</reference>
<keyword evidence="2 8" id="KW-0645">Protease</keyword>
<gene>
    <name evidence="12" type="ORF">SAMN05216368_107176</name>
</gene>
<protein>
    <recommendedName>
        <fullName evidence="8">Neutral metalloproteinase</fullName>
        <ecNumber evidence="8">3.4.24.-</ecNumber>
    </recommendedName>
</protein>
<name>A0A5E9FZP2_9MICO</name>
<dbReference type="GO" id="GO:0004222">
    <property type="term" value="F:metalloendopeptidase activity"/>
    <property type="evidence" value="ECO:0007669"/>
    <property type="project" value="UniProtKB-UniRule"/>
</dbReference>
<dbReference type="EMBL" id="FNIB01000007">
    <property type="protein sequence ID" value="SDN79401.1"/>
    <property type="molecule type" value="Genomic_DNA"/>
</dbReference>
<dbReference type="STRING" id="1424659.SAMN05216368_107176"/>
<dbReference type="GO" id="GO:0005576">
    <property type="term" value="C:extracellular region"/>
    <property type="evidence" value="ECO:0007669"/>
    <property type="project" value="UniProtKB-SubCell"/>
</dbReference>
<feature type="domain" description="Peptidase M4" evidence="10">
    <location>
        <begin position="117"/>
        <end position="200"/>
    </location>
</feature>
<feature type="domain" description="Peptidase M4 C-terminal" evidence="11">
    <location>
        <begin position="203"/>
        <end position="372"/>
    </location>
</feature>
<dbReference type="Pfam" id="PF02868">
    <property type="entry name" value="Peptidase_M4_C"/>
    <property type="match status" value="1"/>
</dbReference>
<keyword evidence="5 8" id="KW-0862">Zinc</keyword>
<evidence type="ECO:0000256" key="4">
    <source>
        <dbReference type="ARBA" id="ARBA00022801"/>
    </source>
</evidence>
<dbReference type="EC" id="3.4.24.-" evidence="8"/>
<dbReference type="CDD" id="cd09597">
    <property type="entry name" value="M4_TLP"/>
    <property type="match status" value="1"/>
</dbReference>
<dbReference type="SUPFAM" id="SSF55486">
    <property type="entry name" value="Metalloproteases ('zincins'), catalytic domain"/>
    <property type="match status" value="1"/>
</dbReference>
<dbReference type="Gene3D" id="1.10.390.10">
    <property type="entry name" value="Neutral Protease Domain 2"/>
    <property type="match status" value="1"/>
</dbReference>
<evidence type="ECO:0000313" key="13">
    <source>
        <dbReference type="Proteomes" id="UP000199639"/>
    </source>
</evidence>
<feature type="region of interest" description="Disordered" evidence="9">
    <location>
        <begin position="68"/>
        <end position="122"/>
    </location>
</feature>
<organism evidence="12 13">
    <name type="scientific">Cryobacterium flavum</name>
    <dbReference type="NCBI Taxonomy" id="1424659"/>
    <lineage>
        <taxon>Bacteria</taxon>
        <taxon>Bacillati</taxon>
        <taxon>Actinomycetota</taxon>
        <taxon>Actinomycetes</taxon>
        <taxon>Micrococcales</taxon>
        <taxon>Microbacteriaceae</taxon>
        <taxon>Cryobacterium</taxon>
    </lineage>
</organism>
<evidence type="ECO:0000256" key="8">
    <source>
        <dbReference type="RuleBase" id="RU366073"/>
    </source>
</evidence>
<dbReference type="PRINTS" id="PR00730">
    <property type="entry name" value="THERMOLYSIN"/>
</dbReference>
<evidence type="ECO:0000256" key="7">
    <source>
        <dbReference type="PIRSR" id="PIRSR623612-1"/>
    </source>
</evidence>
<evidence type="ECO:0000313" key="12">
    <source>
        <dbReference type="EMBL" id="SDN79401.1"/>
    </source>
</evidence>
<comment type="cofactor">
    <cofactor evidence="8">
        <name>Zn(2+)</name>
        <dbReference type="ChEBI" id="CHEBI:29105"/>
    </cofactor>
</comment>
<evidence type="ECO:0000256" key="5">
    <source>
        <dbReference type="ARBA" id="ARBA00022833"/>
    </source>
</evidence>
<sequence length="400" mass="42501">MTKTRGCNVGGRCQTLHMDTRELHTTCTIVPPYLLVRLAKLDDPRFAQAAAAARASLLRDSQIRQLRGGAHPFPYSGARTLPARTPGESDRTISDAGGQERLPGRRVRAEGQPAGTDPATNEAYDGLGATQNLFWTQFGRDSIDGNGLPMDATVHYGKQYDNAFWDGERMVFGDGDGQVFTRFTISPSVIGHELTHGVTQFTANLTYQGQSGALNESISDVFGALVEQHVKNQSTADASWLIGEGLFTDQVEGVALRSMKAPGTAYNDDVLGKDPQPDTMAGYVETEDDNGGVHLNSGIPNRAFYLVADALGGNAWETPGHIWYETLTGGALASTSDFVAFAAATADTAARLYGNGGAAHDAVMRAWATVGVVAAIPSPLPQQPAPPPPPSRPGVPRPPE</sequence>
<evidence type="ECO:0000256" key="2">
    <source>
        <dbReference type="ARBA" id="ARBA00022670"/>
    </source>
</evidence>
<keyword evidence="8" id="KW-0964">Secreted</keyword>
<comment type="subcellular location">
    <subcellularLocation>
        <location evidence="8">Secreted</location>
    </subcellularLocation>
</comment>